<dbReference type="OrthoDB" id="6028531at2"/>
<gene>
    <name evidence="2" type="ORF">GCM10007167_01050</name>
</gene>
<sequence>MDFDKWLLPLIFAVSAAPLFVIAGMVSRGHLHLIAGLDARTVRDPAALARRLSRLLAATGFAVLLGGAGMLWAGEDRARQLLVVLAMLVAVNGLGIAIVATVARARPPSGPPHR</sequence>
<proteinExistence type="predicted"/>
<keyword evidence="3" id="KW-1185">Reference proteome</keyword>
<protein>
    <submittedName>
        <fullName evidence="2">Uncharacterized protein</fullName>
    </submittedName>
</protein>
<dbReference type="AlphaFoldDB" id="A0A919D9X5"/>
<evidence type="ECO:0000313" key="2">
    <source>
        <dbReference type="EMBL" id="GHE24970.1"/>
    </source>
</evidence>
<dbReference type="Proteomes" id="UP000636453">
    <property type="component" value="Unassembled WGS sequence"/>
</dbReference>
<reference evidence="2" key="1">
    <citation type="journal article" date="2014" name="Int. J. Syst. Evol. Microbiol.">
        <title>Complete genome sequence of Corynebacterium casei LMG S-19264T (=DSM 44701T), isolated from a smear-ripened cheese.</title>
        <authorList>
            <consortium name="US DOE Joint Genome Institute (JGI-PGF)"/>
            <person name="Walter F."/>
            <person name="Albersmeier A."/>
            <person name="Kalinowski J."/>
            <person name="Ruckert C."/>
        </authorList>
    </citation>
    <scope>NUCLEOTIDE SEQUENCE</scope>
    <source>
        <strain evidence="2">KCTC 32020</strain>
    </source>
</reference>
<comment type="caution">
    <text evidence="2">The sequence shown here is derived from an EMBL/GenBank/DDBJ whole genome shotgun (WGS) entry which is preliminary data.</text>
</comment>
<accession>A0A919D9X5</accession>
<feature type="transmembrane region" description="Helical" evidence="1">
    <location>
        <begin position="80"/>
        <end position="103"/>
    </location>
</feature>
<dbReference type="RefSeq" id="WP_146471746.1">
    <property type="nucleotide sequence ID" value="NZ_BNCF01000001.1"/>
</dbReference>
<keyword evidence="1" id="KW-0812">Transmembrane</keyword>
<reference evidence="2" key="2">
    <citation type="submission" date="2020-09" db="EMBL/GenBank/DDBJ databases">
        <authorList>
            <person name="Sun Q."/>
            <person name="Kim S."/>
        </authorList>
    </citation>
    <scope>NUCLEOTIDE SEQUENCE</scope>
    <source>
        <strain evidence="2">KCTC 32020</strain>
    </source>
</reference>
<evidence type="ECO:0000256" key="1">
    <source>
        <dbReference type="SAM" id="Phobius"/>
    </source>
</evidence>
<keyword evidence="1" id="KW-0472">Membrane</keyword>
<feature type="transmembrane region" description="Helical" evidence="1">
    <location>
        <begin position="6"/>
        <end position="26"/>
    </location>
</feature>
<organism evidence="2 3">
    <name type="scientific">Vulcaniibacterium thermophilum</name>
    <dbReference type="NCBI Taxonomy" id="1169913"/>
    <lineage>
        <taxon>Bacteria</taxon>
        <taxon>Pseudomonadati</taxon>
        <taxon>Pseudomonadota</taxon>
        <taxon>Gammaproteobacteria</taxon>
        <taxon>Lysobacterales</taxon>
        <taxon>Lysobacteraceae</taxon>
        <taxon>Vulcaniibacterium</taxon>
    </lineage>
</organism>
<evidence type="ECO:0000313" key="3">
    <source>
        <dbReference type="Proteomes" id="UP000636453"/>
    </source>
</evidence>
<keyword evidence="1" id="KW-1133">Transmembrane helix</keyword>
<name>A0A919D9X5_9GAMM</name>
<dbReference type="EMBL" id="BNCF01000001">
    <property type="protein sequence ID" value="GHE24970.1"/>
    <property type="molecule type" value="Genomic_DNA"/>
</dbReference>
<feature type="transmembrane region" description="Helical" evidence="1">
    <location>
        <begin position="55"/>
        <end position="74"/>
    </location>
</feature>